<reference evidence="2 3" key="1">
    <citation type="submission" date="2018-06" db="EMBL/GenBank/DDBJ databases">
        <authorList>
            <consortium name="Pathogen Informatics"/>
            <person name="Doyle S."/>
        </authorList>
    </citation>
    <scope>NUCLEOTIDE SEQUENCE [LARGE SCALE GENOMIC DNA]</scope>
    <source>
        <strain evidence="2 3">NCTC11819</strain>
    </source>
</reference>
<keyword evidence="1" id="KW-1133">Transmembrane helix</keyword>
<feature type="transmembrane region" description="Helical" evidence="1">
    <location>
        <begin position="103"/>
        <end position="132"/>
    </location>
</feature>
<dbReference type="EMBL" id="UGGQ01000006">
    <property type="protein sequence ID" value="STO16069.1"/>
    <property type="molecule type" value="Genomic_DNA"/>
</dbReference>
<comment type="caution">
    <text evidence="2">The sequence shown here is derived from an EMBL/GenBank/DDBJ whole genome shotgun (WGS) entry which is preliminary data.</text>
</comment>
<sequence length="263" mass="28685">MRALLFRYACAVQYRDYLLWGLVSVLLVTFTLLNGLITHAIALGYEGEAVERVSYSYLYSFSGRVGYVQPLILSAYMTTASLTSRQAVRLCLLGGGKDNAFRVLWVSSVLFGGGVGSLGVVINHAVSAFFLYSTGYPTKVFADTQLEPSLRMIALQWIWALLGAGLGFIIRNLAILTGIILTYALFIEPTLSAVSNQSQSLMSFTKWLPGPLNWASSWDAGAGSASIRAAIGLPGNYAVAVMLIYAVLIFVFGYTQFRNRALR</sequence>
<evidence type="ECO:0000313" key="2">
    <source>
        <dbReference type="EMBL" id="STO16069.1"/>
    </source>
</evidence>
<feature type="transmembrane region" description="Helical" evidence="1">
    <location>
        <begin position="237"/>
        <end position="257"/>
    </location>
</feature>
<organism evidence="2 3">
    <name type="scientific">Mobiluncus mulieris</name>
    <dbReference type="NCBI Taxonomy" id="2052"/>
    <lineage>
        <taxon>Bacteria</taxon>
        <taxon>Bacillati</taxon>
        <taxon>Actinomycetota</taxon>
        <taxon>Actinomycetes</taxon>
        <taxon>Actinomycetales</taxon>
        <taxon>Actinomycetaceae</taxon>
        <taxon>Mobiluncus</taxon>
    </lineage>
</organism>
<dbReference type="GeneID" id="93366489"/>
<keyword evidence="1" id="KW-0812">Transmembrane</keyword>
<evidence type="ECO:0000256" key="1">
    <source>
        <dbReference type="SAM" id="Phobius"/>
    </source>
</evidence>
<dbReference type="AlphaFoldDB" id="A0A378PBN5"/>
<name>A0A378PBN5_9ACTO</name>
<evidence type="ECO:0000313" key="3">
    <source>
        <dbReference type="Proteomes" id="UP000255284"/>
    </source>
</evidence>
<gene>
    <name evidence="2" type="ORF">NCTC11819_00614</name>
</gene>
<evidence type="ECO:0008006" key="4">
    <source>
        <dbReference type="Google" id="ProtNLM"/>
    </source>
</evidence>
<keyword evidence="1" id="KW-0472">Membrane</keyword>
<dbReference type="Proteomes" id="UP000255284">
    <property type="component" value="Unassembled WGS sequence"/>
</dbReference>
<dbReference type="RefSeq" id="WP_231282861.1">
    <property type="nucleotide sequence ID" value="NZ_CAMUNX010000006.1"/>
</dbReference>
<accession>A0A378PBN5</accession>
<protein>
    <recommendedName>
        <fullName evidence="4">ABC-2 family transporter protein</fullName>
    </recommendedName>
</protein>
<feature type="transmembrane region" description="Helical" evidence="1">
    <location>
        <begin position="20"/>
        <end position="45"/>
    </location>
</feature>
<feature type="transmembrane region" description="Helical" evidence="1">
    <location>
        <begin position="175"/>
        <end position="194"/>
    </location>
</feature>
<proteinExistence type="predicted"/>
<feature type="transmembrane region" description="Helical" evidence="1">
    <location>
        <begin position="152"/>
        <end position="170"/>
    </location>
</feature>
<feature type="transmembrane region" description="Helical" evidence="1">
    <location>
        <begin position="65"/>
        <end position="82"/>
    </location>
</feature>